<keyword evidence="4" id="KW-1185">Reference proteome</keyword>
<evidence type="ECO:0000313" key="4">
    <source>
        <dbReference type="Proteomes" id="UP000230750"/>
    </source>
</evidence>
<reference evidence="3 4" key="1">
    <citation type="journal article" date="2017" name="PLoS Biol.">
        <title>The sea cucumber genome provides insights into morphological evolution and visceral regeneration.</title>
        <authorList>
            <person name="Zhang X."/>
            <person name="Sun L."/>
            <person name="Yuan J."/>
            <person name="Sun Y."/>
            <person name="Gao Y."/>
            <person name="Zhang L."/>
            <person name="Li S."/>
            <person name="Dai H."/>
            <person name="Hamel J.F."/>
            <person name="Liu C."/>
            <person name="Yu Y."/>
            <person name="Liu S."/>
            <person name="Lin W."/>
            <person name="Guo K."/>
            <person name="Jin S."/>
            <person name="Xu P."/>
            <person name="Storey K.B."/>
            <person name="Huan P."/>
            <person name="Zhang T."/>
            <person name="Zhou Y."/>
            <person name="Zhang J."/>
            <person name="Lin C."/>
            <person name="Li X."/>
            <person name="Xing L."/>
            <person name="Huo D."/>
            <person name="Sun M."/>
            <person name="Wang L."/>
            <person name="Mercier A."/>
            <person name="Li F."/>
            <person name="Yang H."/>
            <person name="Xiang J."/>
        </authorList>
    </citation>
    <scope>NUCLEOTIDE SEQUENCE [LARGE SCALE GENOMIC DNA]</scope>
    <source>
        <strain evidence="3">Shaxun</strain>
        <tissue evidence="3">Muscle</tissue>
    </source>
</reference>
<dbReference type="EMBL" id="MRZV01000310">
    <property type="protein sequence ID" value="PIK52900.1"/>
    <property type="molecule type" value="Genomic_DNA"/>
</dbReference>
<proteinExistence type="predicted"/>
<dbReference type="OrthoDB" id="67310at2759"/>
<protein>
    <recommendedName>
        <fullName evidence="2">SH2 domain-containing protein</fullName>
    </recommendedName>
</protein>
<feature type="domain" description="SH2" evidence="2">
    <location>
        <begin position="38"/>
        <end position="118"/>
    </location>
</feature>
<keyword evidence="1" id="KW-0727">SH2 domain</keyword>
<sequence>MGFEAMSARGLADHRLITPAAPVRATSHRRRGTRIPLWFHGLLCRGVAEDLLTKSPTKPKEGLFLVRQSSNRGGFVELGIDRPTYCIALSVKFINTPPVSSNAILYILRDTGFVWLLN</sequence>
<evidence type="ECO:0000313" key="3">
    <source>
        <dbReference type="EMBL" id="PIK52900.1"/>
    </source>
</evidence>
<organism evidence="3 4">
    <name type="scientific">Stichopus japonicus</name>
    <name type="common">Sea cucumber</name>
    <dbReference type="NCBI Taxonomy" id="307972"/>
    <lineage>
        <taxon>Eukaryota</taxon>
        <taxon>Metazoa</taxon>
        <taxon>Echinodermata</taxon>
        <taxon>Eleutherozoa</taxon>
        <taxon>Echinozoa</taxon>
        <taxon>Holothuroidea</taxon>
        <taxon>Aspidochirotacea</taxon>
        <taxon>Aspidochirotida</taxon>
        <taxon>Stichopodidae</taxon>
        <taxon>Apostichopus</taxon>
    </lineage>
</organism>
<gene>
    <name evidence="3" type="ORF">BSL78_10194</name>
</gene>
<comment type="caution">
    <text evidence="3">The sequence shown here is derived from an EMBL/GenBank/DDBJ whole genome shotgun (WGS) entry which is preliminary data.</text>
</comment>
<dbReference type="Proteomes" id="UP000230750">
    <property type="component" value="Unassembled WGS sequence"/>
</dbReference>
<dbReference type="SUPFAM" id="SSF55550">
    <property type="entry name" value="SH2 domain"/>
    <property type="match status" value="1"/>
</dbReference>
<dbReference type="InterPro" id="IPR036860">
    <property type="entry name" value="SH2_dom_sf"/>
</dbReference>
<evidence type="ECO:0000259" key="2">
    <source>
        <dbReference type="PROSITE" id="PS50001"/>
    </source>
</evidence>
<evidence type="ECO:0000256" key="1">
    <source>
        <dbReference type="PROSITE-ProRule" id="PRU00191"/>
    </source>
</evidence>
<dbReference type="AlphaFoldDB" id="A0A2G8KYB7"/>
<name>A0A2G8KYB7_STIJA</name>
<dbReference type="InterPro" id="IPR000980">
    <property type="entry name" value="SH2"/>
</dbReference>
<dbReference type="PROSITE" id="PS50001">
    <property type="entry name" value="SH2"/>
    <property type="match status" value="1"/>
</dbReference>
<dbReference type="Pfam" id="PF00017">
    <property type="entry name" value="SH2"/>
    <property type="match status" value="1"/>
</dbReference>
<accession>A0A2G8KYB7</accession>
<dbReference type="CDD" id="cd00173">
    <property type="entry name" value="SH2"/>
    <property type="match status" value="1"/>
</dbReference>
<dbReference type="Gene3D" id="3.30.505.10">
    <property type="entry name" value="SH2 domain"/>
    <property type="match status" value="1"/>
</dbReference>